<protein>
    <recommendedName>
        <fullName evidence="1">Aminoglycoside phosphotransferase domain-containing protein</fullName>
    </recommendedName>
</protein>
<dbReference type="Pfam" id="PF01636">
    <property type="entry name" value="APH"/>
    <property type="match status" value="1"/>
</dbReference>
<evidence type="ECO:0000313" key="3">
    <source>
        <dbReference type="Proteomes" id="UP000730482"/>
    </source>
</evidence>
<dbReference type="RefSeq" id="WP_212016124.1">
    <property type="nucleotide sequence ID" value="NZ_JAAFYZ010000142.1"/>
</dbReference>
<reference evidence="2 3" key="1">
    <citation type="submission" date="2020-02" db="EMBL/GenBank/DDBJ databases">
        <title>Acidophilic actinobacteria isolated from forest soil.</title>
        <authorList>
            <person name="Golinska P."/>
        </authorList>
    </citation>
    <scope>NUCLEOTIDE SEQUENCE [LARGE SCALE GENOMIC DNA]</scope>
    <source>
        <strain evidence="2 3">NL8</strain>
    </source>
</reference>
<dbReference type="InterPro" id="IPR011009">
    <property type="entry name" value="Kinase-like_dom_sf"/>
</dbReference>
<keyword evidence="3" id="KW-1185">Reference proteome</keyword>
<name>A0ABS5KZK2_9ACTN</name>
<evidence type="ECO:0000259" key="1">
    <source>
        <dbReference type="Pfam" id="PF01636"/>
    </source>
</evidence>
<dbReference type="EMBL" id="JAAFYZ010000142">
    <property type="protein sequence ID" value="MBS2551495.1"/>
    <property type="molecule type" value="Genomic_DNA"/>
</dbReference>
<gene>
    <name evidence="2" type="ORF">KGQ19_31970</name>
</gene>
<evidence type="ECO:0000313" key="2">
    <source>
        <dbReference type="EMBL" id="MBS2551495.1"/>
    </source>
</evidence>
<dbReference type="Proteomes" id="UP000730482">
    <property type="component" value="Unassembled WGS sequence"/>
</dbReference>
<feature type="domain" description="Aminoglycoside phosphotransferase" evidence="1">
    <location>
        <begin position="8"/>
        <end position="48"/>
    </location>
</feature>
<organism evidence="2 3">
    <name type="scientific">Catenulispora pinistramenti</name>
    <dbReference type="NCBI Taxonomy" id="2705254"/>
    <lineage>
        <taxon>Bacteria</taxon>
        <taxon>Bacillati</taxon>
        <taxon>Actinomycetota</taxon>
        <taxon>Actinomycetes</taxon>
        <taxon>Catenulisporales</taxon>
        <taxon>Catenulisporaceae</taxon>
        <taxon>Catenulispora</taxon>
    </lineage>
</organism>
<proteinExistence type="predicted"/>
<accession>A0ABS5KZK2</accession>
<sequence length="123" mass="13290">MSRDGIPVAWIDFDTAAPGDPLEDVGYAAWTWCIASTQRVPVARQAGQVRILAAAYGLDAAERAVLIDAVIERQARNARFWATVQASGHAPADPKTIAARIAWSRREAAFTMAHREAFDAALA</sequence>
<comment type="caution">
    <text evidence="2">The sequence shown here is derived from an EMBL/GenBank/DDBJ whole genome shotgun (WGS) entry which is preliminary data.</text>
</comment>
<dbReference type="InterPro" id="IPR002575">
    <property type="entry name" value="Aminoglycoside_PTrfase"/>
</dbReference>
<dbReference type="SUPFAM" id="SSF56112">
    <property type="entry name" value="Protein kinase-like (PK-like)"/>
    <property type="match status" value="1"/>
</dbReference>